<keyword evidence="13" id="KW-0003">3Fe-4S</keyword>
<evidence type="ECO:0000256" key="7">
    <source>
        <dbReference type="ARBA" id="ARBA00022723"/>
    </source>
</evidence>
<name>A0A381T5V2_9ZZZZ</name>
<evidence type="ECO:0000256" key="12">
    <source>
        <dbReference type="ARBA" id="ARBA00023164"/>
    </source>
</evidence>
<evidence type="ECO:0000256" key="2">
    <source>
        <dbReference type="ARBA" id="ARBA00001927"/>
    </source>
</evidence>
<comment type="pathway">
    <text evidence="14">Amino-acid biosynthesis.</text>
</comment>
<dbReference type="PANTHER" id="PTHR11938">
    <property type="entry name" value="FAD NADPH DEHYDROGENASE/OXIDOREDUCTASE"/>
    <property type="match status" value="1"/>
</dbReference>
<evidence type="ECO:0000256" key="9">
    <source>
        <dbReference type="ARBA" id="ARBA00023002"/>
    </source>
</evidence>
<feature type="non-terminal residue" evidence="16">
    <location>
        <position position="318"/>
    </location>
</feature>
<evidence type="ECO:0000256" key="13">
    <source>
        <dbReference type="ARBA" id="ARBA00023291"/>
    </source>
</evidence>
<keyword evidence="7" id="KW-0479">Metal-binding</keyword>
<comment type="similarity">
    <text evidence="3">Belongs to the glutamate synthase family.</text>
</comment>
<evidence type="ECO:0000256" key="10">
    <source>
        <dbReference type="ARBA" id="ARBA00023004"/>
    </source>
</evidence>
<dbReference type="SUPFAM" id="SSF56235">
    <property type="entry name" value="N-terminal nucleophile aminohydrolases (Ntn hydrolases)"/>
    <property type="match status" value="1"/>
</dbReference>
<gene>
    <name evidence="16" type="ORF">METZ01_LOCUS64406</name>
</gene>
<keyword evidence="9" id="KW-0560">Oxidoreductase</keyword>
<dbReference type="Pfam" id="PF00310">
    <property type="entry name" value="GATase_2"/>
    <property type="match status" value="1"/>
</dbReference>
<dbReference type="EMBL" id="UINC01004070">
    <property type="protein sequence ID" value="SVA11552.1"/>
    <property type="molecule type" value="Genomic_DNA"/>
</dbReference>
<accession>A0A381T5V2</accession>
<evidence type="ECO:0000256" key="3">
    <source>
        <dbReference type="ARBA" id="ARBA00009716"/>
    </source>
</evidence>
<dbReference type="InterPro" id="IPR050711">
    <property type="entry name" value="ET-N_metabolism_enzyme"/>
</dbReference>
<evidence type="ECO:0000313" key="16">
    <source>
        <dbReference type="EMBL" id="SVA11552.1"/>
    </source>
</evidence>
<evidence type="ECO:0000256" key="11">
    <source>
        <dbReference type="ARBA" id="ARBA00023014"/>
    </source>
</evidence>
<sequence length="318" mass="36779">MDKNNNIYSLYDPEKFHDSCGIGFIVARSGKPEKRILPLALKALKRLSHRGAKSYDRKSGDGSGILIDLPKFFFKRLLRNEFNKSIPRREVLAVAMVFTTVHERKWLEEIFSAYVKKSGFKLLAVRNVPTEKKSLGELASKTKPLILQFIVSAQKVRKRNIETRLYLLRKILEKQILNKRKRSYICSFSSKTIVYKGLMASAQLDQFYLDLHQKDFIVKMVLFHERFSTNTGSTWAMAQPFQMIAHNGEFNTIKGNRLWMKARENEISSKFWGSDLDNLKPITEYAGSDSKNFDNVLEFLVRSGRDIFDSVMIMIPDS</sequence>
<dbReference type="AlphaFoldDB" id="A0A381T5V2"/>
<evidence type="ECO:0000256" key="4">
    <source>
        <dbReference type="ARBA" id="ARBA00022605"/>
    </source>
</evidence>
<keyword evidence="11" id="KW-0411">Iron-sulfur</keyword>
<evidence type="ECO:0000256" key="14">
    <source>
        <dbReference type="ARBA" id="ARBA00029440"/>
    </source>
</evidence>
<keyword evidence="8" id="KW-0315">Glutamine amidotransferase</keyword>
<keyword evidence="6" id="KW-0288">FMN</keyword>
<evidence type="ECO:0000256" key="1">
    <source>
        <dbReference type="ARBA" id="ARBA00001917"/>
    </source>
</evidence>
<reference evidence="16" key="1">
    <citation type="submission" date="2018-05" db="EMBL/GenBank/DDBJ databases">
        <authorList>
            <person name="Lanie J.A."/>
            <person name="Ng W.-L."/>
            <person name="Kazmierczak K.M."/>
            <person name="Andrzejewski T.M."/>
            <person name="Davidsen T.M."/>
            <person name="Wayne K.J."/>
            <person name="Tettelin H."/>
            <person name="Glass J.I."/>
            <person name="Rusch D."/>
            <person name="Podicherti R."/>
            <person name="Tsui H.-C.T."/>
            <person name="Winkler M.E."/>
        </authorList>
    </citation>
    <scope>NUCLEOTIDE SEQUENCE</scope>
</reference>
<dbReference type="GO" id="GO:0051538">
    <property type="term" value="F:3 iron, 4 sulfur cluster binding"/>
    <property type="evidence" value="ECO:0007669"/>
    <property type="project" value="UniProtKB-KW"/>
</dbReference>
<dbReference type="GO" id="GO:0015930">
    <property type="term" value="F:glutamate synthase activity"/>
    <property type="evidence" value="ECO:0007669"/>
    <property type="project" value="TreeGrafter"/>
</dbReference>
<comment type="cofactor">
    <cofactor evidence="2">
        <name>[3Fe-4S] cluster</name>
        <dbReference type="ChEBI" id="CHEBI:21137"/>
    </cofactor>
</comment>
<keyword evidence="12" id="KW-0314">Glutamate biosynthesis</keyword>
<dbReference type="GO" id="GO:0006537">
    <property type="term" value="P:glutamate biosynthetic process"/>
    <property type="evidence" value="ECO:0007669"/>
    <property type="project" value="UniProtKB-KW"/>
</dbReference>
<keyword evidence="5" id="KW-0285">Flavoprotein</keyword>
<dbReference type="GO" id="GO:0046872">
    <property type="term" value="F:metal ion binding"/>
    <property type="evidence" value="ECO:0007669"/>
    <property type="project" value="UniProtKB-KW"/>
</dbReference>
<keyword evidence="10" id="KW-0408">Iron</keyword>
<proteinExistence type="inferred from homology"/>
<evidence type="ECO:0000256" key="5">
    <source>
        <dbReference type="ARBA" id="ARBA00022630"/>
    </source>
</evidence>
<evidence type="ECO:0000259" key="15">
    <source>
        <dbReference type="PROSITE" id="PS51278"/>
    </source>
</evidence>
<organism evidence="16">
    <name type="scientific">marine metagenome</name>
    <dbReference type="NCBI Taxonomy" id="408172"/>
    <lineage>
        <taxon>unclassified sequences</taxon>
        <taxon>metagenomes</taxon>
        <taxon>ecological metagenomes</taxon>
    </lineage>
</organism>
<dbReference type="PANTHER" id="PTHR11938:SF133">
    <property type="entry name" value="GLUTAMATE SYNTHASE (NADH)"/>
    <property type="match status" value="1"/>
</dbReference>
<evidence type="ECO:0000256" key="8">
    <source>
        <dbReference type="ARBA" id="ARBA00022962"/>
    </source>
</evidence>
<evidence type="ECO:0000256" key="6">
    <source>
        <dbReference type="ARBA" id="ARBA00022643"/>
    </source>
</evidence>
<dbReference type="Gene3D" id="3.60.20.10">
    <property type="entry name" value="Glutamine Phosphoribosylpyrophosphate, subunit 1, domain 1"/>
    <property type="match status" value="1"/>
</dbReference>
<dbReference type="GO" id="GO:0019676">
    <property type="term" value="P:ammonia assimilation cycle"/>
    <property type="evidence" value="ECO:0007669"/>
    <property type="project" value="TreeGrafter"/>
</dbReference>
<keyword evidence="4" id="KW-0028">Amino-acid biosynthesis</keyword>
<dbReference type="InterPro" id="IPR029055">
    <property type="entry name" value="Ntn_hydrolases_N"/>
</dbReference>
<dbReference type="InterPro" id="IPR017932">
    <property type="entry name" value="GATase_2_dom"/>
</dbReference>
<protein>
    <recommendedName>
        <fullName evidence="15">Glutamine amidotransferase type-2 domain-containing protein</fullName>
    </recommendedName>
</protein>
<feature type="domain" description="Glutamine amidotransferase type-2" evidence="15">
    <location>
        <begin position="20"/>
        <end position="318"/>
    </location>
</feature>
<dbReference type="PROSITE" id="PS51278">
    <property type="entry name" value="GATASE_TYPE_2"/>
    <property type="match status" value="1"/>
</dbReference>
<comment type="cofactor">
    <cofactor evidence="1">
        <name>FMN</name>
        <dbReference type="ChEBI" id="CHEBI:58210"/>
    </cofactor>
</comment>